<feature type="domain" description="Bacterial sugar transferase" evidence="9">
    <location>
        <begin position="361"/>
        <end position="548"/>
    </location>
</feature>
<evidence type="ECO:0000256" key="8">
    <source>
        <dbReference type="SAM" id="Phobius"/>
    </source>
</evidence>
<evidence type="ECO:0000313" key="11">
    <source>
        <dbReference type="Proteomes" id="UP001500707"/>
    </source>
</evidence>
<keyword evidence="6 8" id="KW-0472">Membrane</keyword>
<evidence type="ECO:0000256" key="6">
    <source>
        <dbReference type="ARBA" id="ARBA00023136"/>
    </source>
</evidence>
<comment type="subcellular location">
    <subcellularLocation>
        <location evidence="1">Membrane</location>
        <topology evidence="1">Multi-pass membrane protein</topology>
    </subcellularLocation>
</comment>
<name>A0ABP6Z1M2_9ACTN</name>
<feature type="transmembrane region" description="Helical" evidence="8">
    <location>
        <begin position="159"/>
        <end position="177"/>
    </location>
</feature>
<dbReference type="EMBL" id="BAABCE010000032">
    <property type="protein sequence ID" value="GAA3593802.1"/>
    <property type="molecule type" value="Genomic_DNA"/>
</dbReference>
<dbReference type="PANTHER" id="PTHR30576:SF10">
    <property type="entry name" value="SLL5057 PROTEIN"/>
    <property type="match status" value="1"/>
</dbReference>
<evidence type="ECO:0000256" key="7">
    <source>
        <dbReference type="SAM" id="MobiDB-lite"/>
    </source>
</evidence>
<evidence type="ECO:0000256" key="1">
    <source>
        <dbReference type="ARBA" id="ARBA00004141"/>
    </source>
</evidence>
<accession>A0ABP6Z1M2</accession>
<feature type="region of interest" description="Disordered" evidence="7">
    <location>
        <begin position="69"/>
        <end position="89"/>
    </location>
</feature>
<sequence length="554" mass="60269">MSVAARVDVYASDTLDAVRSLPLLSRGGLDLTATVVGFIHWTGARTQVIRRSRLEMVAVTVRGDVPPVPLPGRTRMRSGGGPSRVRRRRGGKPAWYAPAAIAVDAVGAAGPVYAVFRLFGEAHAVWYATVVAVAWVLVRASHTRYAWRALGERGRVRPLLRDGMVLLGLLTMVRAATDEDSPSHLVPSALIMCLAVAATWQALTHRHLLARRRDGRGVRRALVIGETSALNGLVNRLSRRTDHEFVVVGVCPIGDGAPNLIAPVAARLAQRLPAHLSDDSEPVLAAVRGLEVDLVFVVSGPTMAAERLRRLSWAVHEDGCPLVIVPGLTEVVQRRVTVSTLAGLTTLHVTPPARGAAVLVKGALDRVGAAVLLVLFAPVFAVVAIAVRLDSPGAVLHRQIRVGHQGRHFTLAKFRTMVADAEQLKQELAKTNEHDGLMFKMRRDPRTTRVGRVLRRYSLDELPQLVNVLQGHMSLVGPRPPLPEEVAQYNEVELRRLCVKPGLTGLWQVSGRSDLSWDETVALDLHYVDNWSPVVDLNILSRTLRAVVEGNGAY</sequence>
<evidence type="ECO:0000313" key="10">
    <source>
        <dbReference type="EMBL" id="GAA3593802.1"/>
    </source>
</evidence>
<evidence type="ECO:0000256" key="5">
    <source>
        <dbReference type="ARBA" id="ARBA00022989"/>
    </source>
</evidence>
<feature type="transmembrane region" description="Helical" evidence="8">
    <location>
        <begin position="183"/>
        <end position="203"/>
    </location>
</feature>
<comment type="similarity">
    <text evidence="2">Belongs to the bacterial sugar transferase family.</text>
</comment>
<protein>
    <recommendedName>
        <fullName evidence="9">Bacterial sugar transferase domain-containing protein</fullName>
    </recommendedName>
</protein>
<feature type="transmembrane region" description="Helical" evidence="8">
    <location>
        <begin position="367"/>
        <end position="389"/>
    </location>
</feature>
<gene>
    <name evidence="10" type="ORF">GCM10022295_89100</name>
</gene>
<dbReference type="NCBIfam" id="TIGR03025">
    <property type="entry name" value="EPS_sugtrans"/>
    <property type="match status" value="1"/>
</dbReference>
<evidence type="ECO:0000256" key="2">
    <source>
        <dbReference type="ARBA" id="ARBA00006464"/>
    </source>
</evidence>
<keyword evidence="3" id="KW-0808">Transferase</keyword>
<reference evidence="11" key="1">
    <citation type="journal article" date="2019" name="Int. J. Syst. Evol. Microbiol.">
        <title>The Global Catalogue of Microorganisms (GCM) 10K type strain sequencing project: providing services to taxonomists for standard genome sequencing and annotation.</title>
        <authorList>
            <consortium name="The Broad Institute Genomics Platform"/>
            <consortium name="The Broad Institute Genome Sequencing Center for Infectious Disease"/>
            <person name="Wu L."/>
            <person name="Ma J."/>
        </authorList>
    </citation>
    <scope>NUCLEOTIDE SEQUENCE [LARGE SCALE GENOMIC DNA]</scope>
    <source>
        <strain evidence="11">JCM 17656</strain>
    </source>
</reference>
<proteinExistence type="inferred from homology"/>
<evidence type="ECO:0000256" key="3">
    <source>
        <dbReference type="ARBA" id="ARBA00022679"/>
    </source>
</evidence>
<feature type="transmembrane region" description="Helical" evidence="8">
    <location>
        <begin position="122"/>
        <end position="138"/>
    </location>
</feature>
<keyword evidence="11" id="KW-1185">Reference proteome</keyword>
<keyword evidence="5 8" id="KW-1133">Transmembrane helix</keyword>
<dbReference type="Proteomes" id="UP001500707">
    <property type="component" value="Unassembled WGS sequence"/>
</dbReference>
<dbReference type="PANTHER" id="PTHR30576">
    <property type="entry name" value="COLANIC BIOSYNTHESIS UDP-GLUCOSE LIPID CARRIER TRANSFERASE"/>
    <property type="match status" value="1"/>
</dbReference>
<evidence type="ECO:0000256" key="4">
    <source>
        <dbReference type="ARBA" id="ARBA00022692"/>
    </source>
</evidence>
<keyword evidence="4 8" id="KW-0812">Transmembrane</keyword>
<evidence type="ECO:0000259" key="9">
    <source>
        <dbReference type="Pfam" id="PF02397"/>
    </source>
</evidence>
<feature type="transmembrane region" description="Helical" evidence="8">
    <location>
        <begin position="94"/>
        <end position="116"/>
    </location>
</feature>
<comment type="caution">
    <text evidence="10">The sequence shown here is derived from an EMBL/GenBank/DDBJ whole genome shotgun (WGS) entry which is preliminary data.</text>
</comment>
<dbReference type="InterPro" id="IPR003362">
    <property type="entry name" value="Bact_transf"/>
</dbReference>
<organism evidence="10 11">
    <name type="scientific">Streptomyces osmaniensis</name>
    <dbReference type="NCBI Taxonomy" id="593134"/>
    <lineage>
        <taxon>Bacteria</taxon>
        <taxon>Bacillati</taxon>
        <taxon>Actinomycetota</taxon>
        <taxon>Actinomycetes</taxon>
        <taxon>Kitasatosporales</taxon>
        <taxon>Streptomycetaceae</taxon>
        <taxon>Streptomyces</taxon>
    </lineage>
</organism>
<dbReference type="Pfam" id="PF02397">
    <property type="entry name" value="Bac_transf"/>
    <property type="match status" value="1"/>
</dbReference>
<dbReference type="InterPro" id="IPR017475">
    <property type="entry name" value="EPS_sugar_tfrase"/>
</dbReference>